<proteinExistence type="inferred from homology"/>
<keyword evidence="6" id="KW-0812">Transmembrane</keyword>
<dbReference type="GO" id="GO:0031992">
    <property type="term" value="F:energy transducer activity"/>
    <property type="evidence" value="ECO:0007669"/>
    <property type="project" value="TreeGrafter"/>
</dbReference>
<dbReference type="GO" id="GO:0015031">
    <property type="term" value="P:protein transport"/>
    <property type="evidence" value="ECO:0007669"/>
    <property type="project" value="UniProtKB-KW"/>
</dbReference>
<dbReference type="Gene3D" id="3.30.1150.10">
    <property type="match status" value="1"/>
</dbReference>
<dbReference type="Proteomes" id="UP000192042">
    <property type="component" value="Chromosome I"/>
</dbReference>
<dbReference type="PANTHER" id="PTHR33446:SF2">
    <property type="entry name" value="PROTEIN TONB"/>
    <property type="match status" value="1"/>
</dbReference>
<dbReference type="InterPro" id="IPR006260">
    <property type="entry name" value="TonB/TolA_C"/>
</dbReference>
<evidence type="ECO:0000256" key="9">
    <source>
        <dbReference type="ARBA" id="ARBA00023136"/>
    </source>
</evidence>
<dbReference type="STRING" id="1325564.NSJP_3962"/>
<evidence type="ECO:0000256" key="2">
    <source>
        <dbReference type="ARBA" id="ARBA00006555"/>
    </source>
</evidence>
<dbReference type="InterPro" id="IPR051045">
    <property type="entry name" value="TonB-dependent_transducer"/>
</dbReference>
<evidence type="ECO:0000256" key="3">
    <source>
        <dbReference type="ARBA" id="ARBA00022448"/>
    </source>
</evidence>
<keyword evidence="9" id="KW-0472">Membrane</keyword>
<evidence type="ECO:0000256" key="10">
    <source>
        <dbReference type="SAM" id="MobiDB-lite"/>
    </source>
</evidence>
<keyword evidence="3" id="KW-0813">Transport</keyword>
<protein>
    <recommendedName>
        <fullName evidence="11">TonB C-terminal domain-containing protein</fullName>
    </recommendedName>
</protein>
<evidence type="ECO:0000313" key="13">
    <source>
        <dbReference type="Proteomes" id="UP000192042"/>
    </source>
</evidence>
<dbReference type="KEGG" id="nja:NSJP_3962"/>
<keyword evidence="7" id="KW-0653">Protein transport</keyword>
<evidence type="ECO:0000259" key="11">
    <source>
        <dbReference type="PROSITE" id="PS52015"/>
    </source>
</evidence>
<dbReference type="PANTHER" id="PTHR33446">
    <property type="entry name" value="PROTEIN TONB-RELATED"/>
    <property type="match status" value="1"/>
</dbReference>
<organism evidence="12 13">
    <name type="scientific">Nitrospira japonica</name>
    <dbReference type="NCBI Taxonomy" id="1325564"/>
    <lineage>
        <taxon>Bacteria</taxon>
        <taxon>Pseudomonadati</taxon>
        <taxon>Nitrospirota</taxon>
        <taxon>Nitrospiria</taxon>
        <taxon>Nitrospirales</taxon>
        <taxon>Nitrospiraceae</taxon>
        <taxon>Nitrospira</taxon>
    </lineage>
</organism>
<dbReference type="NCBIfam" id="TIGR01352">
    <property type="entry name" value="tonB_Cterm"/>
    <property type="match status" value="1"/>
</dbReference>
<evidence type="ECO:0000256" key="6">
    <source>
        <dbReference type="ARBA" id="ARBA00022692"/>
    </source>
</evidence>
<feature type="domain" description="TonB C-terminal" evidence="11">
    <location>
        <begin position="168"/>
        <end position="259"/>
    </location>
</feature>
<keyword evidence="13" id="KW-1185">Reference proteome</keyword>
<dbReference type="InterPro" id="IPR037682">
    <property type="entry name" value="TonB_C"/>
</dbReference>
<name>A0A1W1IB53_9BACT</name>
<dbReference type="PROSITE" id="PS52015">
    <property type="entry name" value="TONB_CTD"/>
    <property type="match status" value="1"/>
</dbReference>
<accession>A0A1W1IB53</accession>
<keyword evidence="5" id="KW-0997">Cell inner membrane</keyword>
<evidence type="ECO:0000256" key="5">
    <source>
        <dbReference type="ARBA" id="ARBA00022519"/>
    </source>
</evidence>
<dbReference type="AlphaFoldDB" id="A0A1W1IB53"/>
<keyword evidence="8" id="KW-1133">Transmembrane helix</keyword>
<gene>
    <name evidence="12" type="ORF">NSJP_3962</name>
</gene>
<comment type="subcellular location">
    <subcellularLocation>
        <location evidence="1">Cell inner membrane</location>
        <topology evidence="1">Single-pass membrane protein</topology>
        <orientation evidence="1">Periplasmic side</orientation>
    </subcellularLocation>
</comment>
<dbReference type="EMBL" id="LT828648">
    <property type="protein sequence ID" value="SLM50129.1"/>
    <property type="molecule type" value="Genomic_DNA"/>
</dbReference>
<sequence>MVEAPPQVEPTPVTPPTPTPTPKPTPTPVQPRTTPQVQRTVDQRPQVETQTQQVQNVETVQQTVQDVATPVEQTTATPVETTVHHTAVQSVESPAAVTQTATPTVSAVVETNAPVAETAPVMEQVSVAQQPSVVQREAPVQSDAPAVEQRAVQHRVVQYKQTQADYGWLRDTLWKRIQELKRYPALARSNHWEGKVVIAAVIREDGTVVGLRIAESSGRPILDQEALSVMRQASPLALKHPLGKPQVTILVPISYRLDG</sequence>
<dbReference type="SUPFAM" id="SSF74653">
    <property type="entry name" value="TolA/TonB C-terminal domain"/>
    <property type="match status" value="1"/>
</dbReference>
<feature type="compositionally biased region" description="Low complexity" evidence="10">
    <location>
        <begin position="30"/>
        <end position="51"/>
    </location>
</feature>
<evidence type="ECO:0000256" key="8">
    <source>
        <dbReference type="ARBA" id="ARBA00022989"/>
    </source>
</evidence>
<dbReference type="GO" id="GO:0055085">
    <property type="term" value="P:transmembrane transport"/>
    <property type="evidence" value="ECO:0007669"/>
    <property type="project" value="InterPro"/>
</dbReference>
<reference evidence="12 13" key="1">
    <citation type="submission" date="2017-03" db="EMBL/GenBank/DDBJ databases">
        <authorList>
            <person name="Afonso C.L."/>
            <person name="Miller P.J."/>
            <person name="Scott M.A."/>
            <person name="Spackman E."/>
            <person name="Goraichik I."/>
            <person name="Dimitrov K.M."/>
            <person name="Suarez D.L."/>
            <person name="Swayne D.E."/>
        </authorList>
    </citation>
    <scope>NUCLEOTIDE SEQUENCE [LARGE SCALE GENOMIC DNA]</scope>
    <source>
        <strain evidence="12">Genome sequencing of Nitrospira japonica strain NJ11</strain>
    </source>
</reference>
<feature type="region of interest" description="Disordered" evidence="10">
    <location>
        <begin position="1"/>
        <end position="51"/>
    </location>
</feature>
<keyword evidence="4" id="KW-1003">Cell membrane</keyword>
<dbReference type="Pfam" id="PF03544">
    <property type="entry name" value="TonB_C"/>
    <property type="match status" value="1"/>
</dbReference>
<feature type="compositionally biased region" description="Pro residues" evidence="10">
    <location>
        <begin position="7"/>
        <end position="29"/>
    </location>
</feature>
<dbReference type="GO" id="GO:0098797">
    <property type="term" value="C:plasma membrane protein complex"/>
    <property type="evidence" value="ECO:0007669"/>
    <property type="project" value="TreeGrafter"/>
</dbReference>
<comment type="similarity">
    <text evidence="2">Belongs to the TonB family.</text>
</comment>
<evidence type="ECO:0000313" key="12">
    <source>
        <dbReference type="EMBL" id="SLM50129.1"/>
    </source>
</evidence>
<evidence type="ECO:0000256" key="7">
    <source>
        <dbReference type="ARBA" id="ARBA00022927"/>
    </source>
</evidence>
<evidence type="ECO:0000256" key="1">
    <source>
        <dbReference type="ARBA" id="ARBA00004383"/>
    </source>
</evidence>
<evidence type="ECO:0000256" key="4">
    <source>
        <dbReference type="ARBA" id="ARBA00022475"/>
    </source>
</evidence>